<evidence type="ECO:0000313" key="2">
    <source>
        <dbReference type="EMBL" id="VEL43575.1"/>
    </source>
</evidence>
<comment type="caution">
    <text evidence="2">The sequence shown here is derived from an EMBL/GenBank/DDBJ whole genome shotgun (WGS) entry which is preliminary data.</text>
</comment>
<gene>
    <name evidence="2" type="ORF">PXEA_LOCUS37015</name>
</gene>
<proteinExistence type="predicted"/>
<evidence type="ECO:0000313" key="3">
    <source>
        <dbReference type="Proteomes" id="UP000784294"/>
    </source>
</evidence>
<dbReference type="AlphaFoldDB" id="A0A3S5BFQ1"/>
<dbReference type="EMBL" id="CAAALY010282838">
    <property type="protein sequence ID" value="VEL43575.1"/>
    <property type="molecule type" value="Genomic_DNA"/>
</dbReference>
<accession>A0A3S5BFQ1</accession>
<sequence>MLLSRSKTLAPGQCWQPQYFPISMLTKLICRSGPGPTGRCVGPRFRRDLAFAASPVYTFRSHHSSSCLNPVWYASVAHGRLHGGLFFVTSFRPLFPHLRSTTLAPICLSLCVSVCVCVCIVYEAHADTQARRPPS</sequence>
<dbReference type="Proteomes" id="UP000784294">
    <property type="component" value="Unassembled WGS sequence"/>
</dbReference>
<keyword evidence="1" id="KW-0472">Membrane</keyword>
<keyword evidence="3" id="KW-1185">Reference proteome</keyword>
<evidence type="ECO:0000256" key="1">
    <source>
        <dbReference type="SAM" id="Phobius"/>
    </source>
</evidence>
<keyword evidence="1" id="KW-0812">Transmembrane</keyword>
<reference evidence="2" key="1">
    <citation type="submission" date="2018-11" db="EMBL/GenBank/DDBJ databases">
        <authorList>
            <consortium name="Pathogen Informatics"/>
        </authorList>
    </citation>
    <scope>NUCLEOTIDE SEQUENCE</scope>
</reference>
<name>A0A3S5BFQ1_9PLAT</name>
<organism evidence="2 3">
    <name type="scientific">Protopolystoma xenopodis</name>
    <dbReference type="NCBI Taxonomy" id="117903"/>
    <lineage>
        <taxon>Eukaryota</taxon>
        <taxon>Metazoa</taxon>
        <taxon>Spiralia</taxon>
        <taxon>Lophotrochozoa</taxon>
        <taxon>Platyhelminthes</taxon>
        <taxon>Monogenea</taxon>
        <taxon>Polyopisthocotylea</taxon>
        <taxon>Polystomatidea</taxon>
        <taxon>Polystomatidae</taxon>
        <taxon>Protopolystoma</taxon>
    </lineage>
</organism>
<protein>
    <submittedName>
        <fullName evidence="2">Uncharacterized protein</fullName>
    </submittedName>
</protein>
<keyword evidence="1" id="KW-1133">Transmembrane helix</keyword>
<feature type="transmembrane region" description="Helical" evidence="1">
    <location>
        <begin position="102"/>
        <end position="122"/>
    </location>
</feature>